<name>A0A1J5SAF2_9ZZZZ</name>
<keyword evidence="3 6" id="KW-1133">Transmembrane helix</keyword>
<evidence type="ECO:0000256" key="5">
    <source>
        <dbReference type="SAM" id="MobiDB-lite"/>
    </source>
</evidence>
<feature type="transmembrane region" description="Helical" evidence="6">
    <location>
        <begin position="228"/>
        <end position="246"/>
    </location>
</feature>
<dbReference type="EMBL" id="MLJW01000052">
    <property type="protein sequence ID" value="OIR05170.1"/>
    <property type="molecule type" value="Genomic_DNA"/>
</dbReference>
<feature type="transmembrane region" description="Helical" evidence="6">
    <location>
        <begin position="398"/>
        <end position="423"/>
    </location>
</feature>
<keyword evidence="2 6" id="KW-0812">Transmembrane</keyword>
<organism evidence="7">
    <name type="scientific">mine drainage metagenome</name>
    <dbReference type="NCBI Taxonomy" id="410659"/>
    <lineage>
        <taxon>unclassified sequences</taxon>
        <taxon>metagenomes</taxon>
        <taxon>ecological metagenomes</taxon>
    </lineage>
</organism>
<feature type="transmembrane region" description="Helical" evidence="6">
    <location>
        <begin position="83"/>
        <end position="103"/>
    </location>
</feature>
<comment type="subcellular location">
    <subcellularLocation>
        <location evidence="1">Membrane</location>
        <topology evidence="1">Multi-pass membrane protein</topology>
    </subcellularLocation>
</comment>
<sequence length="571" mass="62774">MRGNQESGYGASVLRGQGQVRSSRVRSGSDAPRREKLALGKSRGGKGLALDRLRHLRIAANGEWLRMPKDPAPASQEAHHEAFSLPLFTITMLASLAGLAALLRLAAPGFWTGQFLSTWEKAAVAFVVVSLANGFVEFFFHRYVLHTSAVPFLRRLYRQHTLHHALTRIGRRRSRDGRGVLCIENKFPIVEPEQGEASFFPWYSMAVFAALATPVLALMQWLLPSFPWFFSGYLALAVSLSLYEVLHAINHWPFEVWDPLIAHPRWGWFWRPVYAFHLRHHAVIDCNESISGFFGLPVADWVFGTCVIPRTVYADGEDWSPEKFNSPQPVWIIRQLDSLARNSVRTRRDAASSRAEVPVRALTRGERIAAWISHGAGLAIAVAGLALLIVFASLRGSAWHVVSFTVFGVTLLAMSAVSTLYHARRSDAAKRRLRRLGQAGAILLIAGTFTPILLTTLRGPWGWSLFGVIWGLCGIGAALHVIFGGRVSVTSGLASLLVAWLLVFALGPVITALPAGALWLLLAGGLCYLLGVGLYRLRRLPYRQAAWQGLAAGGAVCHVLAMLLFVLPHAA</sequence>
<feature type="transmembrane region" description="Helical" evidence="6">
    <location>
        <begin position="549"/>
        <end position="567"/>
    </location>
</feature>
<feature type="transmembrane region" description="Helical" evidence="6">
    <location>
        <begin position="368"/>
        <end position="392"/>
    </location>
</feature>
<feature type="transmembrane region" description="Helical" evidence="6">
    <location>
        <begin position="490"/>
        <end position="510"/>
    </location>
</feature>
<evidence type="ECO:0000256" key="1">
    <source>
        <dbReference type="ARBA" id="ARBA00004141"/>
    </source>
</evidence>
<reference evidence="7" key="1">
    <citation type="submission" date="2016-10" db="EMBL/GenBank/DDBJ databases">
        <title>Sequence of Gallionella enrichment culture.</title>
        <authorList>
            <person name="Poehlein A."/>
            <person name="Muehling M."/>
            <person name="Daniel R."/>
        </authorList>
    </citation>
    <scope>NUCLEOTIDE SEQUENCE</scope>
</reference>
<evidence type="ECO:0000256" key="2">
    <source>
        <dbReference type="ARBA" id="ARBA00022692"/>
    </source>
</evidence>
<proteinExistence type="predicted"/>
<feature type="region of interest" description="Disordered" evidence="5">
    <location>
        <begin position="1"/>
        <end position="38"/>
    </location>
</feature>
<dbReference type="Pfam" id="PF03006">
    <property type="entry name" value="HlyIII"/>
    <property type="match status" value="1"/>
</dbReference>
<dbReference type="AlphaFoldDB" id="A0A1J5SAF2"/>
<accession>A0A1J5SAF2</accession>
<feature type="transmembrane region" description="Helical" evidence="6">
    <location>
        <begin position="461"/>
        <end position="483"/>
    </location>
</feature>
<keyword evidence="4 6" id="KW-0472">Membrane</keyword>
<comment type="caution">
    <text evidence="7">The sequence shown here is derived from an EMBL/GenBank/DDBJ whole genome shotgun (WGS) entry which is preliminary data.</text>
</comment>
<dbReference type="GO" id="GO:0016020">
    <property type="term" value="C:membrane"/>
    <property type="evidence" value="ECO:0007669"/>
    <property type="project" value="UniProtKB-SubCell"/>
</dbReference>
<gene>
    <name evidence="7" type="ORF">GALL_127280</name>
</gene>
<evidence type="ECO:0000256" key="4">
    <source>
        <dbReference type="ARBA" id="ARBA00023136"/>
    </source>
</evidence>
<dbReference type="InterPro" id="IPR004254">
    <property type="entry name" value="AdipoR/HlyIII-related"/>
</dbReference>
<feature type="transmembrane region" description="Helical" evidence="6">
    <location>
        <begin position="516"/>
        <end position="537"/>
    </location>
</feature>
<evidence type="ECO:0000256" key="6">
    <source>
        <dbReference type="SAM" id="Phobius"/>
    </source>
</evidence>
<feature type="transmembrane region" description="Helical" evidence="6">
    <location>
        <begin position="202"/>
        <end position="222"/>
    </location>
</feature>
<feature type="transmembrane region" description="Helical" evidence="6">
    <location>
        <begin position="435"/>
        <end position="455"/>
    </location>
</feature>
<protein>
    <submittedName>
        <fullName evidence="7">Hemolysin-III related</fullName>
    </submittedName>
</protein>
<feature type="compositionally biased region" description="Low complexity" evidence="5">
    <location>
        <begin position="15"/>
        <end position="29"/>
    </location>
</feature>
<evidence type="ECO:0000256" key="3">
    <source>
        <dbReference type="ARBA" id="ARBA00022989"/>
    </source>
</evidence>
<feature type="transmembrane region" description="Helical" evidence="6">
    <location>
        <begin position="123"/>
        <end position="145"/>
    </location>
</feature>
<evidence type="ECO:0000313" key="7">
    <source>
        <dbReference type="EMBL" id="OIR05170.1"/>
    </source>
</evidence>